<protein>
    <submittedName>
        <fullName evidence="3">Nuclease-related domain-containing protein</fullName>
    </submittedName>
</protein>
<feature type="domain" description="NERD" evidence="2">
    <location>
        <begin position="35"/>
        <end position="150"/>
    </location>
</feature>
<keyword evidence="4" id="KW-1185">Reference proteome</keyword>
<evidence type="ECO:0000313" key="3">
    <source>
        <dbReference type="EMBL" id="SFJ47855.1"/>
    </source>
</evidence>
<dbReference type="PROSITE" id="PS50965">
    <property type="entry name" value="NERD"/>
    <property type="match status" value="1"/>
</dbReference>
<evidence type="ECO:0000256" key="1">
    <source>
        <dbReference type="SAM" id="MobiDB-lite"/>
    </source>
</evidence>
<evidence type="ECO:0000313" key="4">
    <source>
        <dbReference type="Proteomes" id="UP000183557"/>
    </source>
</evidence>
<dbReference type="OrthoDB" id="5782056at2"/>
<feature type="region of interest" description="Disordered" evidence="1">
    <location>
        <begin position="1"/>
        <end position="33"/>
    </location>
</feature>
<dbReference type="EMBL" id="FOSB01000002">
    <property type="protein sequence ID" value="SFJ47855.1"/>
    <property type="molecule type" value="Genomic_DNA"/>
</dbReference>
<feature type="compositionally biased region" description="Basic and acidic residues" evidence="1">
    <location>
        <begin position="12"/>
        <end position="33"/>
    </location>
</feature>
<proteinExistence type="predicted"/>
<dbReference type="Pfam" id="PF08378">
    <property type="entry name" value="NERD"/>
    <property type="match status" value="1"/>
</dbReference>
<dbReference type="Proteomes" id="UP000183557">
    <property type="component" value="Unassembled WGS sequence"/>
</dbReference>
<dbReference type="RefSeq" id="WP_075035424.1">
    <property type="nucleotide sequence ID" value="NZ_FOSB01000002.1"/>
</dbReference>
<feature type="compositionally biased region" description="Basic residues" evidence="1">
    <location>
        <begin position="1"/>
        <end position="11"/>
    </location>
</feature>
<name>A0A1I3RNG2_HALDA</name>
<accession>A0A1I3RNG2</accession>
<sequence>MLSKLFRKKKKEPQEKKPLQKKPNERGKAHISKRKGEIGEYKIDIQLDQMPKEYKHMSDLLIENPKSKSGYSQVDHVLITSYGIFVIETKNYQGTVYGGKDRKTWSVNGKFKMMNPFFQNYGHIQALKKIIGEKYEGSMVSIVSFTKRCTFKIDTNLRDIKENQLIVYDMELSEFINRKIHVQKLIHKQPLITAEEVQHIYGEIKKQHISNPDVLKRHVEALNDTSETTRSTCVVCEKEVSNKVKSFCLNNKKFEGKIYCYDHQK</sequence>
<reference evidence="4" key="1">
    <citation type="submission" date="2016-10" db="EMBL/GenBank/DDBJ databases">
        <authorList>
            <person name="Varghese N."/>
            <person name="Submissions S."/>
        </authorList>
    </citation>
    <scope>NUCLEOTIDE SEQUENCE [LARGE SCALE GENOMIC DNA]</scope>
    <source>
        <strain evidence="4">CGMCC 1.3704</strain>
    </source>
</reference>
<organism evidence="3 4">
    <name type="scientific">Halobacillus dabanensis</name>
    <dbReference type="NCBI Taxonomy" id="240302"/>
    <lineage>
        <taxon>Bacteria</taxon>
        <taxon>Bacillati</taxon>
        <taxon>Bacillota</taxon>
        <taxon>Bacilli</taxon>
        <taxon>Bacillales</taxon>
        <taxon>Bacillaceae</taxon>
        <taxon>Halobacillus</taxon>
    </lineage>
</organism>
<dbReference type="InterPro" id="IPR011528">
    <property type="entry name" value="NERD"/>
</dbReference>
<dbReference type="AlphaFoldDB" id="A0A1I3RNG2"/>
<evidence type="ECO:0000259" key="2">
    <source>
        <dbReference type="PROSITE" id="PS50965"/>
    </source>
</evidence>
<gene>
    <name evidence="3" type="ORF">SAMN04487936_102338</name>
</gene>